<dbReference type="EMBL" id="JADCNL010000001">
    <property type="protein sequence ID" value="KAG0499853.1"/>
    <property type="molecule type" value="Genomic_DNA"/>
</dbReference>
<keyword evidence="1" id="KW-0812">Transmembrane</keyword>
<dbReference type="AlphaFoldDB" id="A0A835VK11"/>
<gene>
    <name evidence="2" type="ORF">HPP92_004544</name>
</gene>
<dbReference type="OrthoDB" id="2020362at2759"/>
<evidence type="ECO:0000313" key="2">
    <source>
        <dbReference type="EMBL" id="KAG0499853.1"/>
    </source>
</evidence>
<keyword evidence="1" id="KW-0472">Membrane</keyword>
<organism evidence="2 3">
    <name type="scientific">Vanilla planifolia</name>
    <name type="common">Vanilla</name>
    <dbReference type="NCBI Taxonomy" id="51239"/>
    <lineage>
        <taxon>Eukaryota</taxon>
        <taxon>Viridiplantae</taxon>
        <taxon>Streptophyta</taxon>
        <taxon>Embryophyta</taxon>
        <taxon>Tracheophyta</taxon>
        <taxon>Spermatophyta</taxon>
        <taxon>Magnoliopsida</taxon>
        <taxon>Liliopsida</taxon>
        <taxon>Asparagales</taxon>
        <taxon>Orchidaceae</taxon>
        <taxon>Vanilloideae</taxon>
        <taxon>Vanilleae</taxon>
        <taxon>Vanilla</taxon>
    </lineage>
</organism>
<keyword evidence="3" id="KW-1185">Reference proteome</keyword>
<feature type="transmembrane region" description="Helical" evidence="1">
    <location>
        <begin position="234"/>
        <end position="254"/>
    </location>
</feature>
<proteinExistence type="predicted"/>
<evidence type="ECO:0000313" key="3">
    <source>
        <dbReference type="Proteomes" id="UP000636800"/>
    </source>
</evidence>
<dbReference type="Proteomes" id="UP000636800">
    <property type="component" value="Chromosome 1"/>
</dbReference>
<protein>
    <submittedName>
        <fullName evidence="2">Uncharacterized protein</fullName>
    </submittedName>
</protein>
<keyword evidence="1" id="KW-1133">Transmembrane helix</keyword>
<accession>A0A835VK11</accession>
<reference evidence="2 3" key="1">
    <citation type="journal article" date="2020" name="Nat. Food">
        <title>A phased Vanilla planifolia genome enables genetic improvement of flavour and production.</title>
        <authorList>
            <person name="Hasing T."/>
            <person name="Tang H."/>
            <person name="Brym M."/>
            <person name="Khazi F."/>
            <person name="Huang T."/>
            <person name="Chambers A.H."/>
        </authorList>
    </citation>
    <scope>NUCLEOTIDE SEQUENCE [LARGE SCALE GENOMIC DNA]</scope>
    <source>
        <tissue evidence="2">Leaf</tissue>
    </source>
</reference>
<evidence type="ECO:0000256" key="1">
    <source>
        <dbReference type="SAM" id="Phobius"/>
    </source>
</evidence>
<sequence>MSSHLPYSLQLKTTRLPRQAVLVVVHPNLENPSLDPNLVAKLLHRSLLHLLQLPLHLLRKAQHLLLLLRSKLCPEPLLRHGSRRCGRFVGLRGLHGSEGKDHLVGRREKNSPLAHQLSSPSELEVPTRGRLAFHLLPVEVPVAAAGRAQEGLEGAFFSAGHKLAAAVGGVAADGGRVVFEAFSVLHLPAAGRSCSRERSGALKGHGEGFVAMALLPNIGACYWDWYLPFMARKIHSFISTSLPLLLYYSFLILITKLF</sequence>
<comment type="caution">
    <text evidence="2">The sequence shown here is derived from an EMBL/GenBank/DDBJ whole genome shotgun (WGS) entry which is preliminary data.</text>
</comment>
<name>A0A835VK11_VANPL</name>